<reference evidence="1" key="1">
    <citation type="submission" date="2015-07" db="EMBL/GenBank/DDBJ databases">
        <title>MeaNS - Measles Nucleotide Surveillance Program.</title>
        <authorList>
            <person name="Tran T."/>
            <person name="Druce J."/>
        </authorList>
    </citation>
    <scope>NUCLEOTIDE SEQUENCE</scope>
    <source>
        <strain evidence="1">UCB-OBI-ISO-001</strain>
        <tissue evidence="1">Gonad</tissue>
    </source>
</reference>
<sequence>MKSHCVIYVQTIRQILYHISTEGDEKRENQLKWKKYGGPCTLFYLYSVCTKS</sequence>
<proteinExistence type="predicted"/>
<gene>
    <name evidence="1" type="ORF">OCBIM_22018318mg</name>
</gene>
<dbReference type="EMBL" id="KQ430646">
    <property type="protein sequence ID" value="KOF63856.1"/>
    <property type="molecule type" value="Genomic_DNA"/>
</dbReference>
<protein>
    <submittedName>
        <fullName evidence="1">Uncharacterized protein</fullName>
    </submittedName>
</protein>
<organism evidence="1">
    <name type="scientific">Octopus bimaculoides</name>
    <name type="common">California two-spotted octopus</name>
    <dbReference type="NCBI Taxonomy" id="37653"/>
    <lineage>
        <taxon>Eukaryota</taxon>
        <taxon>Metazoa</taxon>
        <taxon>Spiralia</taxon>
        <taxon>Lophotrochozoa</taxon>
        <taxon>Mollusca</taxon>
        <taxon>Cephalopoda</taxon>
        <taxon>Coleoidea</taxon>
        <taxon>Octopodiformes</taxon>
        <taxon>Octopoda</taxon>
        <taxon>Incirrata</taxon>
        <taxon>Octopodidae</taxon>
        <taxon>Octopus</taxon>
    </lineage>
</organism>
<accession>A0A0L8FIW9</accession>
<name>A0A0L8FIW9_OCTBM</name>
<dbReference type="AlphaFoldDB" id="A0A0L8FIW9"/>
<evidence type="ECO:0000313" key="1">
    <source>
        <dbReference type="EMBL" id="KOF63856.1"/>
    </source>
</evidence>